<evidence type="ECO:0000256" key="8">
    <source>
        <dbReference type="PROSITE-ProRule" id="PRU01193"/>
    </source>
</evidence>
<feature type="transmembrane region" description="Helical" evidence="9">
    <location>
        <begin position="124"/>
        <end position="144"/>
    </location>
</feature>
<dbReference type="InterPro" id="IPR046342">
    <property type="entry name" value="CBS_dom_sf"/>
</dbReference>
<gene>
    <name evidence="12" type="ORF">GCM10008090_33100</name>
</gene>
<evidence type="ECO:0000256" key="4">
    <source>
        <dbReference type="ARBA" id="ARBA00022989"/>
    </source>
</evidence>
<evidence type="ECO:0000259" key="10">
    <source>
        <dbReference type="PROSITE" id="PS51371"/>
    </source>
</evidence>
<evidence type="ECO:0000313" key="12">
    <source>
        <dbReference type="EMBL" id="GHA20579.1"/>
    </source>
</evidence>
<dbReference type="Pfam" id="PF00571">
    <property type="entry name" value="CBS"/>
    <property type="match status" value="1"/>
</dbReference>
<dbReference type="Gene3D" id="3.10.580.10">
    <property type="entry name" value="CBS-domain"/>
    <property type="match status" value="1"/>
</dbReference>
<dbReference type="GO" id="GO:0005886">
    <property type="term" value="C:plasma membrane"/>
    <property type="evidence" value="ECO:0007669"/>
    <property type="project" value="TreeGrafter"/>
</dbReference>
<evidence type="ECO:0000256" key="6">
    <source>
        <dbReference type="ARBA" id="ARBA00023136"/>
    </source>
</evidence>
<dbReference type="InterPro" id="IPR044751">
    <property type="entry name" value="Ion_transp-like_CBS"/>
</dbReference>
<keyword evidence="6 8" id="KW-0472">Membrane</keyword>
<reference evidence="12" key="2">
    <citation type="submission" date="2020-09" db="EMBL/GenBank/DDBJ databases">
        <authorList>
            <person name="Sun Q."/>
            <person name="Kim S."/>
        </authorList>
    </citation>
    <scope>NUCLEOTIDE SEQUENCE</scope>
    <source>
        <strain evidence="12">KCTC 12711</strain>
    </source>
</reference>
<feature type="domain" description="CBS" evidence="10">
    <location>
        <begin position="203"/>
        <end position="265"/>
    </location>
</feature>
<dbReference type="CDD" id="cd04590">
    <property type="entry name" value="CBS_pair_CorC_HlyC_assoc"/>
    <property type="match status" value="1"/>
</dbReference>
<dbReference type="Proteomes" id="UP000614811">
    <property type="component" value="Unassembled WGS sequence"/>
</dbReference>
<dbReference type="AlphaFoldDB" id="A0A918S214"/>
<evidence type="ECO:0000256" key="5">
    <source>
        <dbReference type="ARBA" id="ARBA00023122"/>
    </source>
</evidence>
<dbReference type="RefSeq" id="WP_189402828.1">
    <property type="nucleotide sequence ID" value="NZ_BMXA01000009.1"/>
</dbReference>
<keyword evidence="4 8" id="KW-1133">Transmembrane helix</keyword>
<dbReference type="PROSITE" id="PS51371">
    <property type="entry name" value="CBS"/>
    <property type="match status" value="2"/>
</dbReference>
<evidence type="ECO:0000256" key="1">
    <source>
        <dbReference type="ARBA" id="ARBA00004141"/>
    </source>
</evidence>
<evidence type="ECO:0008006" key="14">
    <source>
        <dbReference type="Google" id="ProtNLM"/>
    </source>
</evidence>
<evidence type="ECO:0000256" key="9">
    <source>
        <dbReference type="SAM" id="Phobius"/>
    </source>
</evidence>
<evidence type="ECO:0000256" key="2">
    <source>
        <dbReference type="ARBA" id="ARBA00022692"/>
    </source>
</evidence>
<dbReference type="PROSITE" id="PS51846">
    <property type="entry name" value="CNNM"/>
    <property type="match status" value="1"/>
</dbReference>
<evidence type="ECO:0000259" key="11">
    <source>
        <dbReference type="PROSITE" id="PS51846"/>
    </source>
</evidence>
<reference evidence="12" key="1">
    <citation type="journal article" date="2014" name="Int. J. Syst. Evol. Microbiol.">
        <title>Complete genome sequence of Corynebacterium casei LMG S-19264T (=DSM 44701T), isolated from a smear-ripened cheese.</title>
        <authorList>
            <consortium name="US DOE Joint Genome Institute (JGI-PGF)"/>
            <person name="Walter F."/>
            <person name="Albersmeier A."/>
            <person name="Kalinowski J."/>
            <person name="Ruckert C."/>
        </authorList>
    </citation>
    <scope>NUCLEOTIDE SEQUENCE</scope>
    <source>
        <strain evidence="12">KCTC 12711</strain>
    </source>
</reference>
<keyword evidence="13" id="KW-1185">Reference proteome</keyword>
<evidence type="ECO:0000256" key="3">
    <source>
        <dbReference type="ARBA" id="ARBA00022737"/>
    </source>
</evidence>
<dbReference type="InterPro" id="IPR000644">
    <property type="entry name" value="CBS_dom"/>
</dbReference>
<accession>A0A918S214</accession>
<comment type="caution">
    <text evidence="12">The sequence shown here is derived from an EMBL/GenBank/DDBJ whole genome shotgun (WGS) entry which is preliminary data.</text>
</comment>
<protein>
    <recommendedName>
        <fullName evidence="14">DUF21 domain-containing protein</fullName>
    </recommendedName>
</protein>
<keyword evidence="2 8" id="KW-0812">Transmembrane</keyword>
<keyword evidence="5 7" id="KW-0129">CBS domain</keyword>
<dbReference type="PANTHER" id="PTHR22777">
    <property type="entry name" value="HEMOLYSIN-RELATED"/>
    <property type="match status" value="1"/>
</dbReference>
<comment type="subcellular location">
    <subcellularLocation>
        <location evidence="1">Membrane</location>
        <topology evidence="1">Multi-pass membrane protein</topology>
    </subcellularLocation>
</comment>
<feature type="domain" description="CBS" evidence="10">
    <location>
        <begin position="269"/>
        <end position="327"/>
    </location>
</feature>
<dbReference type="EMBL" id="BMXA01000009">
    <property type="protein sequence ID" value="GHA20579.1"/>
    <property type="molecule type" value="Genomic_DNA"/>
</dbReference>
<evidence type="ECO:0000256" key="7">
    <source>
        <dbReference type="PROSITE-ProRule" id="PRU00703"/>
    </source>
</evidence>
<feature type="domain" description="CNNM transmembrane" evidence="11">
    <location>
        <begin position="1"/>
        <end position="184"/>
    </location>
</feature>
<feature type="transmembrane region" description="Helical" evidence="9">
    <location>
        <begin position="91"/>
        <end position="112"/>
    </location>
</feature>
<sequence>MYSLLITFFVLAIFFSFLCSLWEAVLLSITPTYARIQQQKGTATGKYLNAFKQDIDRPLSAILTLNTIAHTVGAIGVGEQAAAIWAESNPLITRLVVPAAMTLAVLLLSEIVPKTIGALYWRKLAGFTVASLRFLLVVLAPLVWMSQLLTKLLKTDGHGAVLTRNDFLAMTEMGAEEGVLEAIESKMLGSMLRFQGITASDVMTPRTVVSATPEEQSIGDYYNSRKSTQFSRIPTFTQNNKDQISGYILKTDVMEAMIEGRKNDSMASLKREIIAIDQNFALTELFNTLMQRTEHIAVVLDDFGGMAGIVTMEDVIETMLGMEIIDETDTATDMRVLAQGLRKKRAKLLGAIDTAVIDDSLSKD</sequence>
<dbReference type="Pfam" id="PF01595">
    <property type="entry name" value="CNNM"/>
    <property type="match status" value="1"/>
</dbReference>
<dbReference type="InterPro" id="IPR002550">
    <property type="entry name" value="CNNM"/>
</dbReference>
<evidence type="ECO:0000313" key="13">
    <source>
        <dbReference type="Proteomes" id="UP000614811"/>
    </source>
</evidence>
<dbReference type="PANTHER" id="PTHR22777:SF4">
    <property type="entry name" value="UPF0053 PROTEIN SLL1254"/>
    <property type="match status" value="1"/>
</dbReference>
<proteinExistence type="predicted"/>
<keyword evidence="3" id="KW-0677">Repeat</keyword>
<organism evidence="12 13">
    <name type="scientific">Arenicella chitinivorans</name>
    <dbReference type="NCBI Taxonomy" id="1329800"/>
    <lineage>
        <taxon>Bacteria</taxon>
        <taxon>Pseudomonadati</taxon>
        <taxon>Pseudomonadota</taxon>
        <taxon>Gammaproteobacteria</taxon>
        <taxon>Arenicellales</taxon>
        <taxon>Arenicellaceae</taxon>
        <taxon>Arenicella</taxon>
    </lineage>
</organism>
<name>A0A918S214_9GAMM</name>
<dbReference type="SUPFAM" id="SSF54631">
    <property type="entry name" value="CBS-domain pair"/>
    <property type="match status" value="1"/>
</dbReference>